<dbReference type="Gene3D" id="1.25.10.10">
    <property type="entry name" value="Leucine-rich Repeat Variant"/>
    <property type="match status" value="2"/>
</dbReference>
<feature type="compositionally biased region" description="Polar residues" evidence="6">
    <location>
        <begin position="988"/>
        <end position="998"/>
    </location>
</feature>
<feature type="compositionally biased region" description="Pro residues" evidence="6">
    <location>
        <begin position="852"/>
        <end position="874"/>
    </location>
</feature>
<dbReference type="GO" id="GO:1990023">
    <property type="term" value="C:mitotic spindle midzone"/>
    <property type="evidence" value="ECO:0007669"/>
    <property type="project" value="TreeGrafter"/>
</dbReference>
<dbReference type="SUPFAM" id="SSF48371">
    <property type="entry name" value="ARM repeat"/>
    <property type="match status" value="1"/>
</dbReference>
<comment type="caution">
    <text evidence="8">The sequence shown here is derived from an EMBL/GenBank/DDBJ whole genome shotgun (WGS) entry which is preliminary data.</text>
</comment>
<evidence type="ECO:0000256" key="4">
    <source>
        <dbReference type="ARBA" id="ARBA00022701"/>
    </source>
</evidence>
<feature type="compositionally biased region" description="Polar residues" evidence="6">
    <location>
        <begin position="749"/>
        <end position="778"/>
    </location>
</feature>
<feature type="compositionally biased region" description="Low complexity" evidence="6">
    <location>
        <begin position="317"/>
        <end position="336"/>
    </location>
</feature>
<feature type="compositionally biased region" description="Polar residues" evidence="6">
    <location>
        <begin position="270"/>
        <end position="280"/>
    </location>
</feature>
<dbReference type="GO" id="GO:0090307">
    <property type="term" value="P:mitotic spindle assembly"/>
    <property type="evidence" value="ECO:0007669"/>
    <property type="project" value="TreeGrafter"/>
</dbReference>
<gene>
    <name evidence="8" type="ORF">O0I10_003667</name>
</gene>
<keyword evidence="3" id="KW-0132">Cell division</keyword>
<feature type="compositionally biased region" description="Polar residues" evidence="6">
    <location>
        <begin position="1025"/>
        <end position="1034"/>
    </location>
</feature>
<dbReference type="GO" id="GO:0051301">
    <property type="term" value="P:cell division"/>
    <property type="evidence" value="ECO:0007669"/>
    <property type="project" value="UniProtKB-KW"/>
</dbReference>
<dbReference type="InterPro" id="IPR024395">
    <property type="entry name" value="CLASP_N_dom"/>
</dbReference>
<evidence type="ECO:0000256" key="5">
    <source>
        <dbReference type="ARBA" id="ARBA00022776"/>
    </source>
</evidence>
<feature type="region of interest" description="Disordered" evidence="6">
    <location>
        <begin position="988"/>
        <end position="1048"/>
    </location>
</feature>
<dbReference type="PANTHER" id="PTHR21567:SF9">
    <property type="entry name" value="CLIP-ASSOCIATING PROTEIN"/>
    <property type="match status" value="1"/>
</dbReference>
<dbReference type="EMBL" id="JARTCD010000012">
    <property type="protein sequence ID" value="KAJ8660619.1"/>
    <property type="molecule type" value="Genomic_DNA"/>
</dbReference>
<feature type="compositionally biased region" description="Pro residues" evidence="6">
    <location>
        <begin position="824"/>
        <end position="834"/>
    </location>
</feature>
<dbReference type="GO" id="GO:0005815">
    <property type="term" value="C:microtubule organizing center"/>
    <property type="evidence" value="ECO:0007669"/>
    <property type="project" value="TreeGrafter"/>
</dbReference>
<evidence type="ECO:0000256" key="1">
    <source>
        <dbReference type="ARBA" id="ARBA00004186"/>
    </source>
</evidence>
<keyword evidence="5" id="KW-0131">Cell cycle</keyword>
<evidence type="ECO:0000256" key="2">
    <source>
        <dbReference type="ARBA" id="ARBA00009549"/>
    </source>
</evidence>
<feature type="region of interest" description="Disordered" evidence="6">
    <location>
        <begin position="800"/>
        <end position="945"/>
    </location>
</feature>
<dbReference type="GO" id="GO:0005876">
    <property type="term" value="C:spindle microtubule"/>
    <property type="evidence" value="ECO:0007669"/>
    <property type="project" value="TreeGrafter"/>
</dbReference>
<keyword evidence="5" id="KW-0498">Mitosis</keyword>
<comment type="similarity">
    <text evidence="2">Belongs to the CLASP family.</text>
</comment>
<reference evidence="8 9" key="1">
    <citation type="submission" date="2023-03" db="EMBL/GenBank/DDBJ databases">
        <title>Genome sequence of Lichtheimia ornata CBS 291.66.</title>
        <authorList>
            <person name="Mohabir J.T."/>
            <person name="Shea T.P."/>
            <person name="Kurbessoian T."/>
            <person name="Berby B."/>
            <person name="Fontaine J."/>
            <person name="Livny J."/>
            <person name="Gnirke A."/>
            <person name="Stajich J.E."/>
            <person name="Cuomo C.A."/>
        </authorList>
    </citation>
    <scope>NUCLEOTIDE SEQUENCE [LARGE SCALE GENOMIC DNA]</scope>
    <source>
        <strain evidence="8">CBS 291.66</strain>
    </source>
</reference>
<feature type="region of interest" description="Disordered" evidence="6">
    <location>
        <begin position="254"/>
        <end position="393"/>
    </location>
</feature>
<dbReference type="GO" id="GO:0008017">
    <property type="term" value="F:microtubule binding"/>
    <property type="evidence" value="ECO:0007669"/>
    <property type="project" value="TreeGrafter"/>
</dbReference>
<accession>A0AAD7XXD5</accession>
<evidence type="ECO:0000259" key="7">
    <source>
        <dbReference type="SMART" id="SM01349"/>
    </source>
</evidence>
<keyword evidence="9" id="KW-1185">Reference proteome</keyword>
<feature type="compositionally biased region" description="Polar residues" evidence="6">
    <location>
        <begin position="885"/>
        <end position="897"/>
    </location>
</feature>
<dbReference type="SMART" id="SM01349">
    <property type="entry name" value="TOG"/>
    <property type="match status" value="1"/>
</dbReference>
<dbReference type="RefSeq" id="XP_058345532.1">
    <property type="nucleotide sequence ID" value="XM_058483734.1"/>
</dbReference>
<dbReference type="Pfam" id="PF12348">
    <property type="entry name" value="CLASP_N"/>
    <property type="match status" value="1"/>
</dbReference>
<evidence type="ECO:0000313" key="9">
    <source>
        <dbReference type="Proteomes" id="UP001234581"/>
    </source>
</evidence>
<protein>
    <recommendedName>
        <fullName evidence="7">TOG domain-containing protein</fullName>
    </recommendedName>
</protein>
<dbReference type="InterPro" id="IPR016024">
    <property type="entry name" value="ARM-type_fold"/>
</dbReference>
<evidence type="ECO:0000256" key="3">
    <source>
        <dbReference type="ARBA" id="ARBA00022618"/>
    </source>
</evidence>
<dbReference type="GO" id="GO:0005881">
    <property type="term" value="C:cytoplasmic microtubule"/>
    <property type="evidence" value="ECO:0007669"/>
    <property type="project" value="TreeGrafter"/>
</dbReference>
<dbReference type="Proteomes" id="UP001234581">
    <property type="component" value="Unassembled WGS sequence"/>
</dbReference>
<dbReference type="InterPro" id="IPR011989">
    <property type="entry name" value="ARM-like"/>
</dbReference>
<name>A0AAD7XXD5_9FUNG</name>
<dbReference type="GeneID" id="83211080"/>
<proteinExistence type="inferred from homology"/>
<feature type="compositionally biased region" description="Low complexity" evidence="6">
    <location>
        <begin position="290"/>
        <end position="305"/>
    </location>
</feature>
<evidence type="ECO:0000256" key="6">
    <source>
        <dbReference type="SAM" id="MobiDB-lite"/>
    </source>
</evidence>
<organism evidence="8 9">
    <name type="scientific">Lichtheimia ornata</name>
    <dbReference type="NCBI Taxonomy" id="688661"/>
    <lineage>
        <taxon>Eukaryota</taxon>
        <taxon>Fungi</taxon>
        <taxon>Fungi incertae sedis</taxon>
        <taxon>Mucoromycota</taxon>
        <taxon>Mucoromycotina</taxon>
        <taxon>Mucoromycetes</taxon>
        <taxon>Mucorales</taxon>
        <taxon>Lichtheimiaceae</taxon>
        <taxon>Lichtheimia</taxon>
    </lineage>
</organism>
<evidence type="ECO:0000313" key="8">
    <source>
        <dbReference type="EMBL" id="KAJ8660619.1"/>
    </source>
</evidence>
<feature type="compositionally biased region" description="Basic residues" evidence="6">
    <location>
        <begin position="374"/>
        <end position="393"/>
    </location>
</feature>
<feature type="region of interest" description="Disordered" evidence="6">
    <location>
        <begin position="740"/>
        <end position="778"/>
    </location>
</feature>
<comment type="subcellular location">
    <subcellularLocation>
        <location evidence="1">Cytoplasm</location>
        <location evidence="1">Cytoskeleton</location>
        <location evidence="1">Spindle</location>
    </subcellularLocation>
</comment>
<dbReference type="InterPro" id="IPR034085">
    <property type="entry name" value="TOG"/>
</dbReference>
<sequence length="1376" mass="151534">MTLRDKGEPDIEPVQFHSAKELDADFASMLAVYRDKETEHNWESRDKSVTRLRAILRGDSNEKFHDNLLLGFRQMVDGIIKAVESLRTSLALNALTLVGEIGIYLGRSIDHYIYERLADCLVRCSTTTKKVIASASLKATTTFLRHATYYHKVMNMLAISMNEKNNQARDFTITYVKTILQSHAHRDHTRAIMDRSGNTEIMVKILTKGINDATPSVRENCREAFWIFWEYWRERGENILKNLQPPARKALEKSKAAALASASKQRGLRSPTNSSSSLGSHRNMGDAHDSVSPSSSSASNGSGTSNEQHSHHDIPRTITRSISPRASSPSIRSTSPHLMRSTYGSPPPVPSQLHASYMAPPTSPPPPPATNATRKTRVPGLSRKKSTIGSGAKRKLSLMSMLTHDDLSMRCDGLHMLARKLASHPYSTIHDLSGIHIDSSSGAVDGPKLKEVVWGMFQEDNVRLYETLSSWEGVAGLLMKLVPFDEYIPKLILDASADAVSLKTEDDITKFEFANQAFKKVKIFLRRHDPDLAERLFAAVDEVGGLGSSTPSLRRQASNMMMMMGGKKDPMRQPAVRRKLTSRYLEWLDELVMPILGLDVNTNEESEADLAAAAEWIGDVPDNVASTWFDSDAHVRQCLAKLLPPVSTSAPGSIVHTPLVSLVAHLRLVNQKLFEIAASAYDTSTVNKISRVLGIHIRAIPDYVCQAAPIDHEPEQVSDVDDDLQLEEQQPIQDEVEMASVTSHDPVATDTSPATTQDTPNSIPQQSPINETIPTSPVVTQPTIYNETASRHHHDNDTLELDSQVTSSPPPPPPISHEPHSPSVAPPPPPPPSQPVMESMPDTPAAEEPIKSPIPPYPTESVPEPEPSPEPSRPSPTSYAPPHDTPTTSAYNTASDMTTTTTNGMHMDDLTIPISAPYHNDTPAHPLVPNNHKADDMPRTDAPINGILTHHHDDIHRQHQGLNGLMAHNSSLHHEDFDHSRNIDFAPNSLNDRSSVSGSEAGLVSLDSATSPTPPLPPSRHQHATRPTISTETSNNNNNNKPPRRIQGTMTHVPYFAPKQVDDPLPVFAENKRSEANVAAAGRGGKDKTATLYAMVDKLKSASADNGTFRKLARLAREASIIQPWDQGGANEAYSEVWAGADNNGGNFVELMQGIFIYLGDGGNDHGCSKTVSMITVLDLIRQLLVTQVGLFKYYERKVDAQGMSLEARLTERLLVVRANDDPSVSTGAEDALDTLLSVLEPHNAFDMMIAYLIHRLILAPSSEDQNNQSRYHPVGTAFTYLGKCVREVSDTFFVDEWLSQGGAMVFIRGMNHPMIHVRKSTVESIVEFQSILGDDIYQFLDDLRADQANLVKHYVSRAVKQRSSHSSFTPPSHQL</sequence>
<keyword evidence="4" id="KW-0493">Microtubule</keyword>
<feature type="domain" description="TOG" evidence="7">
    <location>
        <begin position="15"/>
        <end position="265"/>
    </location>
</feature>
<dbReference type="PANTHER" id="PTHR21567">
    <property type="entry name" value="CLASP"/>
    <property type="match status" value="1"/>
</dbReference>